<dbReference type="AlphaFoldDB" id="A0A1G2R1L4"/>
<reference evidence="1 2" key="1">
    <citation type="journal article" date="2016" name="Nat. Commun.">
        <title>Thousands of microbial genomes shed light on interconnected biogeochemical processes in an aquifer system.</title>
        <authorList>
            <person name="Anantharaman K."/>
            <person name="Brown C.T."/>
            <person name="Hug L.A."/>
            <person name="Sharon I."/>
            <person name="Castelle C.J."/>
            <person name="Probst A.J."/>
            <person name="Thomas B.C."/>
            <person name="Singh A."/>
            <person name="Wilkins M.J."/>
            <person name="Karaoz U."/>
            <person name="Brodie E.L."/>
            <person name="Williams K.H."/>
            <person name="Hubbard S.S."/>
            <person name="Banfield J.F."/>
        </authorList>
    </citation>
    <scope>NUCLEOTIDE SEQUENCE [LARGE SCALE GENOMIC DNA]</scope>
</reference>
<gene>
    <name evidence="1" type="ORF">A3C04_00610</name>
</gene>
<name>A0A1G2R1L4_9BACT</name>
<evidence type="ECO:0008006" key="3">
    <source>
        <dbReference type="Google" id="ProtNLM"/>
    </source>
</evidence>
<dbReference type="EMBL" id="MHTV01000026">
    <property type="protein sequence ID" value="OHA66673.1"/>
    <property type="molecule type" value="Genomic_DNA"/>
</dbReference>
<evidence type="ECO:0000313" key="2">
    <source>
        <dbReference type="Proteomes" id="UP000178092"/>
    </source>
</evidence>
<protein>
    <recommendedName>
        <fullName evidence="3">Inositol monophosphatase</fullName>
    </recommendedName>
</protein>
<proteinExistence type="predicted"/>
<accession>A0A1G2R1L4</accession>
<evidence type="ECO:0000313" key="1">
    <source>
        <dbReference type="EMBL" id="OHA66673.1"/>
    </source>
</evidence>
<dbReference type="Proteomes" id="UP000178092">
    <property type="component" value="Unassembled WGS sequence"/>
</dbReference>
<dbReference type="SUPFAM" id="SSF56655">
    <property type="entry name" value="Carbohydrate phosphatase"/>
    <property type="match status" value="1"/>
</dbReference>
<organism evidence="1 2">
    <name type="scientific">Candidatus Wildermuthbacteria bacterium RIFCSPHIGHO2_02_FULL_45_25</name>
    <dbReference type="NCBI Taxonomy" id="1802450"/>
    <lineage>
        <taxon>Bacteria</taxon>
        <taxon>Candidatus Wildermuthiibacteriota</taxon>
    </lineage>
</organism>
<dbReference type="Gene3D" id="3.30.540.10">
    <property type="entry name" value="Fructose-1,6-Bisphosphatase, subunit A, domain 1"/>
    <property type="match status" value="1"/>
</dbReference>
<sequence length="309" mass="33939">MGDPLFYVSPKGDERKEQVVEIKLNLLKDYATELVSLVWEQKRAGLGMQTIGLVAGRSPDEDTEIGIDVAAEGLLKKALVKIANSLEAAMHVFSEHGRYDIGSGPKQMLVSVDPFDGSGLFQRGIPAEWWAVWSLFLEDCTPVFGCAVDILRGVLYVAQQGEVVRIDLSSNGEETHVFRGTKNGLDDTPHLAAYLMNPTYFLPWASKMNFLGDYPKVRVWPNGGSCIYPWLAEGLVHAYVMFEEPRTEIDPGLGFAQAAGLTVASVAEDGTLVRYRFDPTNTAGRVPLFIAACTHELAEEIARKVISSN</sequence>
<comment type="caution">
    <text evidence="1">The sequence shown here is derived from an EMBL/GenBank/DDBJ whole genome shotgun (WGS) entry which is preliminary data.</text>
</comment>